<dbReference type="Gene3D" id="2.30.30.40">
    <property type="entry name" value="SH3 Domains"/>
    <property type="match status" value="1"/>
</dbReference>
<accession>A0A0J8G9L0</accession>
<organism evidence="5 6">
    <name type="scientific">Pseudomonas fildesensis</name>
    <dbReference type="NCBI Taxonomy" id="1674920"/>
    <lineage>
        <taxon>Bacteria</taxon>
        <taxon>Pseudomonadati</taxon>
        <taxon>Pseudomonadota</taxon>
        <taxon>Gammaproteobacteria</taxon>
        <taxon>Pseudomonadales</taxon>
        <taxon>Pseudomonadaceae</taxon>
        <taxon>Pseudomonas</taxon>
    </lineage>
</organism>
<reference evidence="5 6" key="1">
    <citation type="submission" date="2015-06" db="EMBL/GenBank/DDBJ databases">
        <title>Draft genome sequence of an Antarctic Pseudomonas sp. strain KG01 with full potential for biotechnological applications.</title>
        <authorList>
            <person name="Pavlov M.S."/>
            <person name="Lira F."/>
            <person name="Martinez J.L."/>
            <person name="Marshall S.H."/>
        </authorList>
    </citation>
    <scope>NUCLEOTIDE SEQUENCE [LARGE SCALE GENOMIC DNA]</scope>
    <source>
        <strain evidence="5 6">KG01</strain>
    </source>
</reference>
<dbReference type="EMBL" id="LFMW01000001">
    <property type="protein sequence ID" value="KMT57468.1"/>
    <property type="molecule type" value="Genomic_DNA"/>
</dbReference>
<dbReference type="PROSITE" id="PS50851">
    <property type="entry name" value="CHEW"/>
    <property type="match status" value="1"/>
</dbReference>
<sequence length="235" mass="25272">MSSPDALDTAGLDLGLAVADTQAIDDCWNRIGIHGDRSCPLLADHIHCRNCSVYSAAATRLLDRYALQQEDRRPVAAAEGDEDIVTRSLLIFRLGEEWLGIATRCLVEVAPLQPIHSLPHQRSRALLGVANVRGALVACLSLVELLGLDSTHNGASSGRIMPRMLIIAAQDGPVVVPVDEVDGIHAIDERTLKASSASGTQASGRFTQGVLQWKGRSLRWLDEAQLLSAVTRSLT</sequence>
<dbReference type="Gene3D" id="2.40.50.180">
    <property type="entry name" value="CheA-289, Domain 4"/>
    <property type="match status" value="1"/>
</dbReference>
<evidence type="ECO:0000256" key="3">
    <source>
        <dbReference type="ARBA" id="ARBA00022490"/>
    </source>
</evidence>
<keyword evidence="3" id="KW-0963">Cytoplasm</keyword>
<dbReference type="STRING" id="1674920.ACR52_02265"/>
<dbReference type="GO" id="GO:0005829">
    <property type="term" value="C:cytosol"/>
    <property type="evidence" value="ECO:0007669"/>
    <property type="project" value="TreeGrafter"/>
</dbReference>
<dbReference type="SMART" id="SM00260">
    <property type="entry name" value="CheW"/>
    <property type="match status" value="1"/>
</dbReference>
<feature type="domain" description="CheW-like" evidence="4">
    <location>
        <begin position="86"/>
        <end position="232"/>
    </location>
</feature>
<dbReference type="RefSeq" id="WP_048720045.1">
    <property type="nucleotide sequence ID" value="NZ_LFMW01000001.1"/>
</dbReference>
<comment type="caution">
    <text evidence="5">The sequence shown here is derived from an EMBL/GenBank/DDBJ whole genome shotgun (WGS) entry which is preliminary data.</text>
</comment>
<evidence type="ECO:0000256" key="1">
    <source>
        <dbReference type="ARBA" id="ARBA00004496"/>
    </source>
</evidence>
<dbReference type="PATRIC" id="fig|1674920.3.peg.456"/>
<evidence type="ECO:0000259" key="4">
    <source>
        <dbReference type="PROSITE" id="PS50851"/>
    </source>
</evidence>
<gene>
    <name evidence="5" type="ORF">ACR52_02265</name>
</gene>
<dbReference type="PANTHER" id="PTHR22617">
    <property type="entry name" value="CHEMOTAXIS SENSOR HISTIDINE KINASE-RELATED"/>
    <property type="match status" value="1"/>
</dbReference>
<name>A0A0J8G9L0_9PSED</name>
<dbReference type="Pfam" id="PF01584">
    <property type="entry name" value="CheW"/>
    <property type="match status" value="1"/>
</dbReference>
<keyword evidence="6" id="KW-1185">Reference proteome</keyword>
<dbReference type="InterPro" id="IPR036061">
    <property type="entry name" value="CheW-like_dom_sf"/>
</dbReference>
<proteinExistence type="predicted"/>
<evidence type="ECO:0000313" key="6">
    <source>
        <dbReference type="Proteomes" id="UP000037551"/>
    </source>
</evidence>
<protein>
    <recommendedName>
        <fullName evidence="2">Chemotaxis protein CheW</fullName>
    </recommendedName>
</protein>
<evidence type="ECO:0000256" key="2">
    <source>
        <dbReference type="ARBA" id="ARBA00021483"/>
    </source>
</evidence>
<dbReference type="Proteomes" id="UP000037551">
    <property type="component" value="Unassembled WGS sequence"/>
</dbReference>
<dbReference type="InterPro" id="IPR039315">
    <property type="entry name" value="CheW"/>
</dbReference>
<dbReference type="SUPFAM" id="SSF50341">
    <property type="entry name" value="CheW-like"/>
    <property type="match status" value="1"/>
</dbReference>
<dbReference type="PANTHER" id="PTHR22617:SF45">
    <property type="entry name" value="CHEMOTAXIS PROTEIN CHEW"/>
    <property type="match status" value="1"/>
</dbReference>
<dbReference type="AlphaFoldDB" id="A0A0J8G9L0"/>
<dbReference type="GO" id="GO:0006935">
    <property type="term" value="P:chemotaxis"/>
    <property type="evidence" value="ECO:0007669"/>
    <property type="project" value="InterPro"/>
</dbReference>
<dbReference type="OrthoDB" id="21516at2"/>
<evidence type="ECO:0000313" key="5">
    <source>
        <dbReference type="EMBL" id="KMT57468.1"/>
    </source>
</evidence>
<dbReference type="InterPro" id="IPR002545">
    <property type="entry name" value="CheW-lke_dom"/>
</dbReference>
<dbReference type="GO" id="GO:0007165">
    <property type="term" value="P:signal transduction"/>
    <property type="evidence" value="ECO:0007669"/>
    <property type="project" value="InterPro"/>
</dbReference>
<comment type="subcellular location">
    <subcellularLocation>
        <location evidence="1">Cytoplasm</location>
    </subcellularLocation>
</comment>